<gene>
    <name evidence="2" type="ORF">Plil01_001449300</name>
</gene>
<evidence type="ECO:0000313" key="3">
    <source>
        <dbReference type="Proteomes" id="UP001165083"/>
    </source>
</evidence>
<evidence type="ECO:0000256" key="1">
    <source>
        <dbReference type="SAM" id="MobiDB-lite"/>
    </source>
</evidence>
<protein>
    <submittedName>
        <fullName evidence="2">Unnamed protein product</fullName>
    </submittedName>
</protein>
<accession>A0A9W6X995</accession>
<organism evidence="2 3">
    <name type="scientific">Phytophthora lilii</name>
    <dbReference type="NCBI Taxonomy" id="2077276"/>
    <lineage>
        <taxon>Eukaryota</taxon>
        <taxon>Sar</taxon>
        <taxon>Stramenopiles</taxon>
        <taxon>Oomycota</taxon>
        <taxon>Peronosporomycetes</taxon>
        <taxon>Peronosporales</taxon>
        <taxon>Peronosporaceae</taxon>
        <taxon>Phytophthora</taxon>
    </lineage>
</organism>
<name>A0A9W6X995_9STRA</name>
<proteinExistence type="predicted"/>
<dbReference type="Proteomes" id="UP001165083">
    <property type="component" value="Unassembled WGS sequence"/>
</dbReference>
<dbReference type="AlphaFoldDB" id="A0A9W6X995"/>
<dbReference type="OrthoDB" id="10565982at2759"/>
<comment type="caution">
    <text evidence="2">The sequence shown here is derived from an EMBL/GenBank/DDBJ whole genome shotgun (WGS) entry which is preliminary data.</text>
</comment>
<sequence length="123" mass="13761">MEDENWDFGDWLVKSETVAPEAPKREYGFGANKETDDGPFSEPFWDLSTYAAFITTSAMAYPPPIQTNAAPPLPEQNAPGERQLGLFDWLFESPTAPPDPQYHVGEDDDEGFTAPFWDPNADM</sequence>
<dbReference type="EMBL" id="BSXW01001140">
    <property type="protein sequence ID" value="GMF34026.1"/>
    <property type="molecule type" value="Genomic_DNA"/>
</dbReference>
<keyword evidence="3" id="KW-1185">Reference proteome</keyword>
<evidence type="ECO:0000313" key="2">
    <source>
        <dbReference type="EMBL" id="GMF34026.1"/>
    </source>
</evidence>
<reference evidence="2" key="1">
    <citation type="submission" date="2023-04" db="EMBL/GenBank/DDBJ databases">
        <title>Phytophthora lilii NBRC 32176.</title>
        <authorList>
            <person name="Ichikawa N."/>
            <person name="Sato H."/>
            <person name="Tonouchi N."/>
        </authorList>
    </citation>
    <scope>NUCLEOTIDE SEQUENCE</scope>
    <source>
        <strain evidence="2">NBRC 32176</strain>
    </source>
</reference>
<feature type="region of interest" description="Disordered" evidence="1">
    <location>
        <begin position="95"/>
        <end position="123"/>
    </location>
</feature>